<keyword evidence="5" id="KW-1185">Reference proteome</keyword>
<dbReference type="GO" id="GO:0042597">
    <property type="term" value="C:periplasmic space"/>
    <property type="evidence" value="ECO:0007669"/>
    <property type="project" value="UniProtKB-SubCell"/>
</dbReference>
<evidence type="ECO:0000313" key="5">
    <source>
        <dbReference type="Proteomes" id="UP000063964"/>
    </source>
</evidence>
<dbReference type="OrthoDB" id="9778236at2"/>
<dbReference type="AlphaFoldDB" id="A0A120KNE0"/>
<sequence>MKRAVILFFLLAAALAGGWYWQHEYGHTRNGTPVFYGNVDIREVRLGFRVGGRVLEVPKEEGDAVAAGDVLARLDDEPFRNAVNQAEAKTAQLLARLEELRHGSRPEEIERARKNLLAAEAATENTRLVFERLQKLVHTGAAARQDFDTARSAYREAQARRDAAKADLKLFQAGARSEQIAQAQAAYDAARAELAQARVHLADTVLTAPEPGVLLTRAVEPGSMVQAGSTAVTVSLGQPVRIRAYVPEPELGQVFPGREALVYTDSRPEPYHGQIGDVSPRAEFTPKSVETTDLRTSLVYRFRVTVRDADNGLRQGMPVTVRLTE</sequence>
<dbReference type="NCBIfam" id="NF002939">
    <property type="entry name" value="PRK03598.1"/>
    <property type="match status" value="1"/>
</dbReference>
<dbReference type="Gene3D" id="2.40.30.170">
    <property type="match status" value="1"/>
</dbReference>
<accession>A0A120KNE0</accession>
<dbReference type="EMBL" id="CP014230">
    <property type="protein sequence ID" value="AMD93859.1"/>
    <property type="molecule type" value="Genomic_DNA"/>
</dbReference>
<evidence type="ECO:0000256" key="1">
    <source>
        <dbReference type="ARBA" id="ARBA00004196"/>
    </source>
</evidence>
<dbReference type="Pfam" id="PF25881">
    <property type="entry name" value="HH_YBHG"/>
    <property type="match status" value="1"/>
</dbReference>
<dbReference type="InterPro" id="IPR050465">
    <property type="entry name" value="UPF0194_transport"/>
</dbReference>
<dbReference type="SUPFAM" id="SSF111369">
    <property type="entry name" value="HlyD-like secretion proteins"/>
    <property type="match status" value="3"/>
</dbReference>
<proteinExistence type="predicted"/>
<dbReference type="KEGG" id="doa:AXF15_12620"/>
<dbReference type="InterPro" id="IPR059052">
    <property type="entry name" value="HH_YbhG-like"/>
</dbReference>
<organism evidence="4 5">
    <name type="scientific">Desulfomicrobium orale DSM 12838</name>
    <dbReference type="NCBI Taxonomy" id="888061"/>
    <lineage>
        <taxon>Bacteria</taxon>
        <taxon>Pseudomonadati</taxon>
        <taxon>Thermodesulfobacteriota</taxon>
        <taxon>Desulfovibrionia</taxon>
        <taxon>Desulfovibrionales</taxon>
        <taxon>Desulfomicrobiaceae</taxon>
        <taxon>Desulfomicrobium</taxon>
    </lineage>
</organism>
<feature type="domain" description="YbhG-like alpha-helical hairpin" evidence="3">
    <location>
        <begin position="74"/>
        <end position="202"/>
    </location>
</feature>
<keyword evidence="2" id="KW-0175">Coiled coil</keyword>
<evidence type="ECO:0000256" key="2">
    <source>
        <dbReference type="ARBA" id="ARBA00023054"/>
    </source>
</evidence>
<name>A0A120KNE0_9BACT</name>
<dbReference type="PANTHER" id="PTHR32347">
    <property type="entry name" value="EFFLUX SYSTEM COMPONENT YKNX-RELATED"/>
    <property type="match status" value="1"/>
</dbReference>
<comment type="subcellular location">
    <subcellularLocation>
        <location evidence="1">Cell envelope</location>
    </subcellularLocation>
</comment>
<evidence type="ECO:0000259" key="3">
    <source>
        <dbReference type="Pfam" id="PF25881"/>
    </source>
</evidence>
<gene>
    <name evidence="4" type="ORF">AXF15_12620</name>
</gene>
<dbReference type="RefSeq" id="WP_066608199.1">
    <property type="nucleotide sequence ID" value="NZ_CP014230.1"/>
</dbReference>
<dbReference type="Gene3D" id="2.40.50.100">
    <property type="match status" value="1"/>
</dbReference>
<dbReference type="PANTHER" id="PTHR32347:SF29">
    <property type="entry name" value="UPF0194 MEMBRANE PROTEIN YBHG"/>
    <property type="match status" value="1"/>
</dbReference>
<reference evidence="5" key="1">
    <citation type="submission" date="2016-02" db="EMBL/GenBank/DDBJ databases">
        <authorList>
            <person name="Holder M.E."/>
            <person name="Ajami N.J."/>
            <person name="Petrosino J.F."/>
        </authorList>
    </citation>
    <scope>NUCLEOTIDE SEQUENCE [LARGE SCALE GENOMIC DNA]</scope>
    <source>
        <strain evidence="5">DSM 12838</strain>
    </source>
</reference>
<dbReference type="STRING" id="888061.AXF15_12620"/>
<dbReference type="Gene3D" id="1.10.287.470">
    <property type="entry name" value="Helix hairpin bin"/>
    <property type="match status" value="1"/>
</dbReference>
<dbReference type="Proteomes" id="UP000063964">
    <property type="component" value="Chromosome"/>
</dbReference>
<protein>
    <recommendedName>
        <fullName evidence="3">YbhG-like alpha-helical hairpin domain-containing protein</fullName>
    </recommendedName>
</protein>
<evidence type="ECO:0000313" key="4">
    <source>
        <dbReference type="EMBL" id="AMD93859.1"/>
    </source>
</evidence>